<dbReference type="Proteomes" id="UP000796880">
    <property type="component" value="Unassembled WGS sequence"/>
</dbReference>
<protein>
    <submittedName>
        <fullName evidence="1">Uncharacterized protein</fullName>
    </submittedName>
</protein>
<proteinExistence type="predicted"/>
<keyword evidence="2" id="KW-1185">Reference proteome</keyword>
<accession>A0A8K0MTA5</accession>
<reference evidence="1" key="1">
    <citation type="submission" date="2020-03" db="EMBL/GenBank/DDBJ databases">
        <title>A high-quality chromosome-level genome assembly of a woody plant with both climbing and erect habits, Rhamnella rubrinervis.</title>
        <authorList>
            <person name="Lu Z."/>
            <person name="Yang Y."/>
            <person name="Zhu X."/>
            <person name="Sun Y."/>
        </authorList>
    </citation>
    <scope>NUCLEOTIDE SEQUENCE</scope>
    <source>
        <strain evidence="1">BYM</strain>
        <tissue evidence="1">Leaf</tissue>
    </source>
</reference>
<dbReference type="AlphaFoldDB" id="A0A8K0MTA5"/>
<sequence length="171" mass="19678">MFFTASPSYYDDFPPLDKQGHSDLRTYSRPFIQQRDVLLDDAKNLFHKKLRSLIVSSENNSTISDTEIVPSWSSSEQLADITNLMMVDTIESTEPMVEEPLKSQATYNVLAQPPIKGNIDGLWFCFEPLPSSQWCSKMHEFSAWIDNQLVNPTFSLKAILKEFSLRFTRFV</sequence>
<comment type="caution">
    <text evidence="1">The sequence shown here is derived from an EMBL/GenBank/DDBJ whole genome shotgun (WGS) entry which is preliminary data.</text>
</comment>
<gene>
    <name evidence="1" type="ORF">FNV43_RR01394</name>
</gene>
<organism evidence="1 2">
    <name type="scientific">Rhamnella rubrinervis</name>
    <dbReference type="NCBI Taxonomy" id="2594499"/>
    <lineage>
        <taxon>Eukaryota</taxon>
        <taxon>Viridiplantae</taxon>
        <taxon>Streptophyta</taxon>
        <taxon>Embryophyta</taxon>
        <taxon>Tracheophyta</taxon>
        <taxon>Spermatophyta</taxon>
        <taxon>Magnoliopsida</taxon>
        <taxon>eudicotyledons</taxon>
        <taxon>Gunneridae</taxon>
        <taxon>Pentapetalae</taxon>
        <taxon>rosids</taxon>
        <taxon>fabids</taxon>
        <taxon>Rosales</taxon>
        <taxon>Rhamnaceae</taxon>
        <taxon>rhamnoid group</taxon>
        <taxon>Rhamneae</taxon>
        <taxon>Rhamnella</taxon>
    </lineage>
</organism>
<evidence type="ECO:0000313" key="1">
    <source>
        <dbReference type="EMBL" id="KAF3456740.1"/>
    </source>
</evidence>
<name>A0A8K0MTA5_9ROSA</name>
<dbReference type="EMBL" id="VOIH02000001">
    <property type="protein sequence ID" value="KAF3456740.1"/>
    <property type="molecule type" value="Genomic_DNA"/>
</dbReference>
<evidence type="ECO:0000313" key="2">
    <source>
        <dbReference type="Proteomes" id="UP000796880"/>
    </source>
</evidence>